<comment type="similarity">
    <text evidence="2">Belongs to the NRDE2 family.</text>
</comment>
<dbReference type="GO" id="GO:0031048">
    <property type="term" value="P:regulatory ncRNA-mediated heterochromatin formation"/>
    <property type="evidence" value="ECO:0007669"/>
    <property type="project" value="TreeGrafter"/>
</dbReference>
<dbReference type="OrthoDB" id="297219at2759"/>
<accession>A0A834IQ69</accession>
<dbReference type="Proteomes" id="UP000625711">
    <property type="component" value="Unassembled WGS sequence"/>
</dbReference>
<protein>
    <recommendedName>
        <fullName evidence="6">Protein NRDE2-like protein</fullName>
    </recommendedName>
</protein>
<evidence type="ECO:0000256" key="3">
    <source>
        <dbReference type="ARBA" id="ARBA00023242"/>
    </source>
</evidence>
<proteinExistence type="inferred from homology"/>
<dbReference type="PANTHER" id="PTHR13471:SF0">
    <property type="entry name" value="NUCLEAR EXOSOME REGULATOR NRDE2"/>
    <property type="match status" value="1"/>
</dbReference>
<dbReference type="PANTHER" id="PTHR13471">
    <property type="entry name" value="TETRATRICOPEPTIDE-LIKE HELICAL"/>
    <property type="match status" value="1"/>
</dbReference>
<dbReference type="GO" id="GO:1902369">
    <property type="term" value="P:negative regulation of RNA catabolic process"/>
    <property type="evidence" value="ECO:0007669"/>
    <property type="project" value="TreeGrafter"/>
</dbReference>
<keyword evidence="3" id="KW-0539">Nucleus</keyword>
<reference evidence="4" key="1">
    <citation type="submission" date="2020-08" db="EMBL/GenBank/DDBJ databases">
        <title>Genome sequencing and assembly of the red palm weevil Rhynchophorus ferrugineus.</title>
        <authorList>
            <person name="Dias G.B."/>
            <person name="Bergman C.M."/>
            <person name="Manee M."/>
        </authorList>
    </citation>
    <scope>NUCLEOTIDE SEQUENCE</scope>
    <source>
        <strain evidence="4">AA-2017</strain>
        <tissue evidence="4">Whole larva</tissue>
    </source>
</reference>
<dbReference type="EMBL" id="JAACXV010000205">
    <property type="protein sequence ID" value="KAF7282010.1"/>
    <property type="molecule type" value="Genomic_DNA"/>
</dbReference>
<evidence type="ECO:0000313" key="4">
    <source>
        <dbReference type="EMBL" id="KAF7282010.1"/>
    </source>
</evidence>
<comment type="caution">
    <text evidence="4">The sequence shown here is derived from an EMBL/GenBank/DDBJ whole genome shotgun (WGS) entry which is preliminary data.</text>
</comment>
<evidence type="ECO:0000256" key="2">
    <source>
        <dbReference type="ARBA" id="ARBA00009265"/>
    </source>
</evidence>
<dbReference type="InterPro" id="IPR013633">
    <property type="entry name" value="NRDE-2"/>
</dbReference>
<gene>
    <name evidence="4" type="ORF">GWI33_003671</name>
</gene>
<evidence type="ECO:0000256" key="1">
    <source>
        <dbReference type="ARBA" id="ARBA00004123"/>
    </source>
</evidence>
<keyword evidence="5" id="KW-1185">Reference proteome</keyword>
<name>A0A834IQ69_RHYFE</name>
<dbReference type="AlphaFoldDB" id="A0A834IQ69"/>
<evidence type="ECO:0008006" key="6">
    <source>
        <dbReference type="Google" id="ProtNLM"/>
    </source>
</evidence>
<evidence type="ECO:0000313" key="5">
    <source>
        <dbReference type="Proteomes" id="UP000625711"/>
    </source>
</evidence>
<dbReference type="Pfam" id="PF08424">
    <property type="entry name" value="NRDE-2"/>
    <property type="match status" value="1"/>
</dbReference>
<comment type="subcellular location">
    <subcellularLocation>
        <location evidence="1">Nucleus</location>
    </subcellularLocation>
</comment>
<dbReference type="GO" id="GO:0071013">
    <property type="term" value="C:catalytic step 2 spliceosome"/>
    <property type="evidence" value="ECO:0007669"/>
    <property type="project" value="TreeGrafter"/>
</dbReference>
<sequence>MENSNKMDIETIPGSYSWLNNSSFPEELVIKTGDLANESSEVLMRQYEVENNDSSDDCVISDDNNVNHDNDSNQSASYDIVLKGHKEYLSVNRIHRPKCPKYSVKYRSSIVQKQRHKRYFKINIKSNREVDRVHLINEENFLKRRTLYNKELNENPHNVLMWLDYLKLEDEMYEFEKNKKGSIAKSQRVLLDRKISIIEKALAHNLYSDSLYRELLKVIETYPSDEVQEKLERMIKDRKDNIILWQGLIENSQCSMTSAPQVLAKYTECLSILHQVRITATFDKDIFEQNILRILYQCGLFLRQTGLFERLWFLLNYYLDLTFGSNVQSAVVQIDDIFNEDLLQSLEESTLISKMPKHELWFRIEKLREACHWLPYVEDDCVDPQRMVFNEDVDSLLHPIAMPKNIYNLVIHVFTLLKVPLIPSRHATMQELGLDYVSWSLDSIESLLPIYLELYPIESSNHNILEDMMGFTAGPQYLKAIPGQMEYLKFVLSVMESCADRLQGNDQISVRIWWFRFQRLLIVLKRNGLFRGDFSEKTLRASVKNLLKKNQHNELYYVEYALIEMELGKMTQCQNILQTVLSRNNNKGIITENWPQSQTNQCYLYKVLVESIIKREQFPLSHTTKDTVLQYLLRLVLQRPVDTVLTGLLMEANTKFNLISAALLQGNINTLSPAEHFLPDFVTDWIICHAWFMYIHNGVFDCGSFLNKAINELKDKPNNLTYQIELIYECYCTILFIHDSGSSTRGSLLSDVLLKGLQEYPNNIHLLSLLANEQIARRCAVPKWWTIQKTLLESERPIAIIFCILILDKVQNIIIDNSTDTITGQPVRTSNYNNRLMNLFKKVTEPNVNTRKCGLIWRLYLNKATSKRDIFYKAMKECPWIKALHMDAVIHMPNELGLVQDLIIEKQLRIHVTPEELESLISD</sequence>
<organism evidence="4 5">
    <name type="scientific">Rhynchophorus ferrugineus</name>
    <name type="common">Red palm weevil</name>
    <name type="synonym">Curculio ferrugineus</name>
    <dbReference type="NCBI Taxonomy" id="354439"/>
    <lineage>
        <taxon>Eukaryota</taxon>
        <taxon>Metazoa</taxon>
        <taxon>Ecdysozoa</taxon>
        <taxon>Arthropoda</taxon>
        <taxon>Hexapoda</taxon>
        <taxon>Insecta</taxon>
        <taxon>Pterygota</taxon>
        <taxon>Neoptera</taxon>
        <taxon>Endopterygota</taxon>
        <taxon>Coleoptera</taxon>
        <taxon>Polyphaga</taxon>
        <taxon>Cucujiformia</taxon>
        <taxon>Curculionidae</taxon>
        <taxon>Dryophthorinae</taxon>
        <taxon>Rhynchophorus</taxon>
    </lineage>
</organism>